<dbReference type="AlphaFoldDB" id="K6WT09"/>
<dbReference type="SUPFAM" id="SSF53474">
    <property type="entry name" value="alpha/beta-Hydrolases"/>
    <property type="match status" value="1"/>
</dbReference>
<gene>
    <name evidence="1" type="ORF">KILIM_017_00780</name>
</gene>
<reference evidence="1 2" key="1">
    <citation type="submission" date="2012-08" db="EMBL/GenBank/DDBJ databases">
        <title>Whole genome shotgun sequence of Kineosphaera limosa NBRC 100340.</title>
        <authorList>
            <person name="Yoshida I."/>
            <person name="Isaki S."/>
            <person name="Hosoyama A."/>
            <person name="Tsuchikane K."/>
            <person name="Katsumata H."/>
            <person name="Ando Y."/>
            <person name="Ohji S."/>
            <person name="Hamada M."/>
            <person name="Tamura T."/>
            <person name="Yamazoe A."/>
            <person name="Yamazaki S."/>
            <person name="Fujita N."/>
        </authorList>
    </citation>
    <scope>NUCLEOTIDE SEQUENCE [LARGE SCALE GENOMIC DNA]</scope>
    <source>
        <strain evidence="1 2">NBRC 100340</strain>
    </source>
</reference>
<dbReference type="RefSeq" id="WP_006591764.1">
    <property type="nucleotide sequence ID" value="NZ_BAHD01000017.1"/>
</dbReference>
<organism evidence="1 2">
    <name type="scientific">Kineosphaera limosa NBRC 100340</name>
    <dbReference type="NCBI Taxonomy" id="1184609"/>
    <lineage>
        <taxon>Bacteria</taxon>
        <taxon>Bacillati</taxon>
        <taxon>Actinomycetota</taxon>
        <taxon>Actinomycetes</taxon>
        <taxon>Micrococcales</taxon>
        <taxon>Dermatophilaceae</taxon>
        <taxon>Kineosphaera</taxon>
    </lineage>
</organism>
<evidence type="ECO:0000313" key="1">
    <source>
        <dbReference type="EMBL" id="GAB95232.1"/>
    </source>
</evidence>
<evidence type="ECO:0008006" key="3">
    <source>
        <dbReference type="Google" id="ProtNLM"/>
    </source>
</evidence>
<dbReference type="Proteomes" id="UP000008366">
    <property type="component" value="Unassembled WGS sequence"/>
</dbReference>
<sequence length="181" mass="19627">MVVYEGDERRVASLLPGRGYTPNAPLLHFTRRILRDHGWTVREHWWSRGQAMSTSAAVGEAARFVEGAGDPLLHLIVGKSLGTVAAPVAVATSAPAIWFTPLFEEPVVRAALDETLEPTLLVGGSDDPTWNRQAADATRCQVHEVGGGDQALEIPGSVRDSLKALESVMRRVEDFIAGLEY</sequence>
<keyword evidence="2" id="KW-1185">Reference proteome</keyword>
<dbReference type="eggNOG" id="COG2945">
    <property type="taxonomic scope" value="Bacteria"/>
</dbReference>
<dbReference type="Gene3D" id="3.40.50.1820">
    <property type="entry name" value="alpha/beta hydrolase"/>
    <property type="match status" value="1"/>
</dbReference>
<dbReference type="STRING" id="1184609.KILIM_017_00780"/>
<protein>
    <recommendedName>
        <fullName evidence="3">Alpha/beta hydrolase</fullName>
    </recommendedName>
</protein>
<evidence type="ECO:0000313" key="2">
    <source>
        <dbReference type="Proteomes" id="UP000008366"/>
    </source>
</evidence>
<name>K6WT09_9MICO</name>
<dbReference type="EMBL" id="BAHD01000017">
    <property type="protein sequence ID" value="GAB95232.1"/>
    <property type="molecule type" value="Genomic_DNA"/>
</dbReference>
<comment type="caution">
    <text evidence="1">The sequence shown here is derived from an EMBL/GenBank/DDBJ whole genome shotgun (WGS) entry which is preliminary data.</text>
</comment>
<proteinExistence type="predicted"/>
<dbReference type="OrthoDB" id="70765at2"/>
<accession>K6WT09</accession>
<dbReference type="InterPro" id="IPR029058">
    <property type="entry name" value="AB_hydrolase_fold"/>
</dbReference>